<evidence type="ECO:0000313" key="10">
    <source>
        <dbReference type="Proteomes" id="UP000198863"/>
    </source>
</evidence>
<keyword evidence="5 7" id="KW-1133">Transmembrane helix</keyword>
<dbReference type="Gene3D" id="1.20.144.10">
    <property type="entry name" value="Phosphatidic acid phosphatase type 2/haloperoxidase"/>
    <property type="match status" value="1"/>
</dbReference>
<keyword evidence="6 7" id="KW-0472">Membrane</keyword>
<dbReference type="Pfam" id="PF01569">
    <property type="entry name" value="PAP2"/>
    <property type="match status" value="1"/>
</dbReference>
<evidence type="ECO:0000256" key="6">
    <source>
        <dbReference type="ARBA" id="ARBA00023136"/>
    </source>
</evidence>
<dbReference type="OrthoDB" id="5243958at2"/>
<evidence type="ECO:0000256" key="1">
    <source>
        <dbReference type="ARBA" id="ARBA00004651"/>
    </source>
</evidence>
<dbReference type="EMBL" id="FNCF01000004">
    <property type="protein sequence ID" value="SDG49801.1"/>
    <property type="molecule type" value="Genomic_DNA"/>
</dbReference>
<evidence type="ECO:0000256" key="7">
    <source>
        <dbReference type="SAM" id="Phobius"/>
    </source>
</evidence>
<proteinExistence type="predicted"/>
<feature type="transmembrane region" description="Helical" evidence="7">
    <location>
        <begin position="29"/>
        <end position="50"/>
    </location>
</feature>
<protein>
    <submittedName>
        <fullName evidence="9">Undecaprenyl-diphosphatase</fullName>
    </submittedName>
</protein>
<evidence type="ECO:0000256" key="2">
    <source>
        <dbReference type="ARBA" id="ARBA00022475"/>
    </source>
</evidence>
<reference evidence="10" key="1">
    <citation type="submission" date="2016-10" db="EMBL/GenBank/DDBJ databases">
        <authorList>
            <person name="Varghese N."/>
            <person name="Submissions S."/>
        </authorList>
    </citation>
    <scope>NUCLEOTIDE SEQUENCE [LARGE SCALE GENOMIC DNA]</scope>
    <source>
        <strain evidence="10">DSM 44526</strain>
    </source>
</reference>
<dbReference type="AlphaFoldDB" id="A0A1G7URE6"/>
<feature type="transmembrane region" description="Helical" evidence="7">
    <location>
        <begin position="155"/>
        <end position="177"/>
    </location>
</feature>
<dbReference type="GO" id="GO:0005886">
    <property type="term" value="C:plasma membrane"/>
    <property type="evidence" value="ECO:0007669"/>
    <property type="project" value="UniProtKB-SubCell"/>
</dbReference>
<feature type="domain" description="Phosphatidic acid phosphatase type 2/haloperoxidase" evidence="8">
    <location>
        <begin position="61"/>
        <end position="170"/>
    </location>
</feature>
<evidence type="ECO:0000256" key="4">
    <source>
        <dbReference type="ARBA" id="ARBA00022801"/>
    </source>
</evidence>
<dbReference type="GO" id="GO:0016787">
    <property type="term" value="F:hydrolase activity"/>
    <property type="evidence" value="ECO:0007669"/>
    <property type="project" value="UniProtKB-KW"/>
</dbReference>
<evidence type="ECO:0000259" key="8">
    <source>
        <dbReference type="SMART" id="SM00014"/>
    </source>
</evidence>
<name>A0A1G7URE6_9ACTN</name>
<dbReference type="SMART" id="SM00014">
    <property type="entry name" value="acidPPc"/>
    <property type="match status" value="1"/>
</dbReference>
<dbReference type="InterPro" id="IPR000326">
    <property type="entry name" value="PAP2/HPO"/>
</dbReference>
<keyword evidence="2" id="KW-1003">Cell membrane</keyword>
<gene>
    <name evidence="9" type="ORF">SAMN05660324_2733</name>
</gene>
<dbReference type="PANTHER" id="PTHR14969">
    <property type="entry name" value="SPHINGOSINE-1-PHOSPHATE PHOSPHOHYDROLASE"/>
    <property type="match status" value="1"/>
</dbReference>
<sequence>MTTLRRLDDQLLFEVNHIARSTPGLHGVVLGYATYGVVLFAVLLILGLLATRSGSDRQLAAAGWAAGAPLIAVGLNQPLVGLVAEARPYTSHPGVLVLATRSSDYSFPSDHAVMAGAAAAGLWLASRRLGWVALGAALLMAFARVYIAAHYPWDVAAGLLVGAVVTVVGWALLRRLLTTLTQRLRRQPGLSRLFPDPAAGRAGTPAGAATA</sequence>
<keyword evidence="10" id="KW-1185">Reference proteome</keyword>
<dbReference type="SUPFAM" id="SSF48317">
    <property type="entry name" value="Acid phosphatase/Vanadium-dependent haloperoxidase"/>
    <property type="match status" value="1"/>
</dbReference>
<comment type="subcellular location">
    <subcellularLocation>
        <location evidence="1">Cell membrane</location>
        <topology evidence="1">Multi-pass membrane protein</topology>
    </subcellularLocation>
</comment>
<feature type="transmembrane region" description="Helical" evidence="7">
    <location>
        <begin position="129"/>
        <end position="149"/>
    </location>
</feature>
<evidence type="ECO:0000256" key="5">
    <source>
        <dbReference type="ARBA" id="ARBA00022989"/>
    </source>
</evidence>
<dbReference type="PANTHER" id="PTHR14969:SF62">
    <property type="entry name" value="DECAPRENYLPHOSPHORYL-5-PHOSPHORIBOSE PHOSPHATASE RV3807C-RELATED"/>
    <property type="match status" value="1"/>
</dbReference>
<dbReference type="Proteomes" id="UP000198863">
    <property type="component" value="Unassembled WGS sequence"/>
</dbReference>
<evidence type="ECO:0000313" key="9">
    <source>
        <dbReference type="EMBL" id="SDG49801.1"/>
    </source>
</evidence>
<dbReference type="RefSeq" id="WP_091063647.1">
    <property type="nucleotide sequence ID" value="NZ_FNCF01000004.1"/>
</dbReference>
<accession>A0A1G7URE6</accession>
<organism evidence="9 10">
    <name type="scientific">Klenkia brasiliensis</name>
    <dbReference type="NCBI Taxonomy" id="333142"/>
    <lineage>
        <taxon>Bacteria</taxon>
        <taxon>Bacillati</taxon>
        <taxon>Actinomycetota</taxon>
        <taxon>Actinomycetes</taxon>
        <taxon>Geodermatophilales</taxon>
        <taxon>Geodermatophilaceae</taxon>
        <taxon>Klenkia</taxon>
    </lineage>
</organism>
<keyword evidence="4" id="KW-0378">Hydrolase</keyword>
<evidence type="ECO:0000256" key="3">
    <source>
        <dbReference type="ARBA" id="ARBA00022692"/>
    </source>
</evidence>
<dbReference type="InterPro" id="IPR036938">
    <property type="entry name" value="PAP2/HPO_sf"/>
</dbReference>
<keyword evidence="3 7" id="KW-0812">Transmembrane</keyword>